<comment type="caution">
    <text evidence="1">The sequence shown here is derived from an EMBL/GenBank/DDBJ whole genome shotgun (WGS) entry which is preliminary data.</text>
</comment>
<evidence type="ECO:0000313" key="1">
    <source>
        <dbReference type="EMBL" id="PWY93942.1"/>
    </source>
</evidence>
<sequence>MTVTNHPQMHLASQPTWATPVCRRRDISAGPITTIHDLWASQGWDTASDVTKCSMLWDPYTALPLGAQFIRRDGRLACTTLDVALQWAPTNGCHASDPGTQTAAIQRTTHDMAGDQRLLGPDSFVAVDVGFPAGYFPSFGQGVNMTGYHVTVRGSKELSRSSIFMQQTSLGLTTARPRALSDDSRSTVAALGYAVLFRSHRFLIWPTVVLVLGRSGAFWAPRYPESSQPAGHLASLRRERGWEPLLVADNRILPLLGSVYLSTERICNMKASRLISVPSHVHLH</sequence>
<protein>
    <submittedName>
        <fullName evidence="1">Uncharacterized protein</fullName>
    </submittedName>
</protein>
<reference evidence="1 2" key="1">
    <citation type="submission" date="2016-12" db="EMBL/GenBank/DDBJ databases">
        <title>The genomes of Aspergillus section Nigri reveals drivers in fungal speciation.</title>
        <authorList>
            <consortium name="DOE Joint Genome Institute"/>
            <person name="Vesth T.C."/>
            <person name="Nybo J."/>
            <person name="Theobald S."/>
            <person name="Brandl J."/>
            <person name="Frisvad J.C."/>
            <person name="Nielsen K.F."/>
            <person name="Lyhne E.K."/>
            <person name="Kogle M.E."/>
            <person name="Kuo A."/>
            <person name="Riley R."/>
            <person name="Clum A."/>
            <person name="Nolan M."/>
            <person name="Lipzen A."/>
            <person name="Salamov A."/>
            <person name="Henrissat B."/>
            <person name="Wiebenga A."/>
            <person name="De Vries R.P."/>
            <person name="Grigoriev I.V."/>
            <person name="Mortensen U.H."/>
            <person name="Andersen M.R."/>
            <person name="Baker S.E."/>
        </authorList>
    </citation>
    <scope>NUCLEOTIDE SEQUENCE [LARGE SCALE GENOMIC DNA]</scope>
    <source>
        <strain evidence="1 2">CBS 115572</strain>
    </source>
</reference>
<dbReference type="AlphaFoldDB" id="A0A317X8E8"/>
<dbReference type="RefSeq" id="XP_025470703.1">
    <property type="nucleotide sequence ID" value="XM_025606850.1"/>
</dbReference>
<proteinExistence type="predicted"/>
<evidence type="ECO:0000313" key="2">
    <source>
        <dbReference type="Proteomes" id="UP000246702"/>
    </source>
</evidence>
<accession>A0A317X8E8</accession>
<gene>
    <name evidence="1" type="ORF">BO94DRAFT_315055</name>
</gene>
<dbReference type="GeneID" id="37108993"/>
<dbReference type="Proteomes" id="UP000246702">
    <property type="component" value="Unassembled WGS sequence"/>
</dbReference>
<keyword evidence="2" id="KW-1185">Reference proteome</keyword>
<organism evidence="1 2">
    <name type="scientific">Aspergillus sclerotioniger CBS 115572</name>
    <dbReference type="NCBI Taxonomy" id="1450535"/>
    <lineage>
        <taxon>Eukaryota</taxon>
        <taxon>Fungi</taxon>
        <taxon>Dikarya</taxon>
        <taxon>Ascomycota</taxon>
        <taxon>Pezizomycotina</taxon>
        <taxon>Eurotiomycetes</taxon>
        <taxon>Eurotiomycetidae</taxon>
        <taxon>Eurotiales</taxon>
        <taxon>Aspergillaceae</taxon>
        <taxon>Aspergillus</taxon>
        <taxon>Aspergillus subgen. Circumdati</taxon>
    </lineage>
</organism>
<dbReference type="EMBL" id="MSFK01000005">
    <property type="protein sequence ID" value="PWY93942.1"/>
    <property type="molecule type" value="Genomic_DNA"/>
</dbReference>
<name>A0A317X8E8_9EURO</name>